<keyword evidence="2 7" id="KW-0813">Transport</keyword>
<dbReference type="InterPro" id="IPR008969">
    <property type="entry name" value="CarboxyPept-like_regulatory"/>
</dbReference>
<evidence type="ECO:0000256" key="2">
    <source>
        <dbReference type="ARBA" id="ARBA00022448"/>
    </source>
</evidence>
<dbReference type="InterPro" id="IPR039426">
    <property type="entry name" value="TonB-dep_rcpt-like"/>
</dbReference>
<dbReference type="NCBIfam" id="TIGR04056">
    <property type="entry name" value="OMP_RagA_SusC"/>
    <property type="match status" value="1"/>
</dbReference>
<evidence type="ECO:0000256" key="1">
    <source>
        <dbReference type="ARBA" id="ARBA00004571"/>
    </source>
</evidence>
<evidence type="ECO:0000259" key="8">
    <source>
        <dbReference type="SMART" id="SM00965"/>
    </source>
</evidence>
<dbReference type="NCBIfam" id="TIGR04057">
    <property type="entry name" value="SusC_RagA_signa"/>
    <property type="match status" value="1"/>
</dbReference>
<evidence type="ECO:0000313" key="10">
    <source>
        <dbReference type="Proteomes" id="UP000270673"/>
    </source>
</evidence>
<dbReference type="GO" id="GO:0009279">
    <property type="term" value="C:cell outer membrane"/>
    <property type="evidence" value="ECO:0007669"/>
    <property type="project" value="UniProtKB-SubCell"/>
</dbReference>
<evidence type="ECO:0000313" key="9">
    <source>
        <dbReference type="EMBL" id="AZS29654.1"/>
    </source>
</evidence>
<sequence length="1166" mass="131645">MKKKSNLWAWYVHGLRKILLVMKICSCLLLCMMLSVSAMSYSQNKKLTMEKKSENLLSVLKELGQVSDYEFFYNDNEVNRYQVSFSVKDASVVDVLEEILKGIPLSYRMVDNVIVITPRELKEEAPKKIVITGIVKEKGGDILPGVTVLLKGTAIGTATDASGQFRLELPRQDSLVLLFSFIGMKSREVNVGKQTELIVFMEPDVEEMEEVVCTGYQTLKKVNTTGSFSSISPQAIELRGSAGLNRLLEGQVPGLTIYNNDVRIRGGSTISEKVGTKPLYIVDGFEVDELPENMDQVERITVLKDAAAAAIWGTRAANGVIVIEMKKGAIGRGKLLYSGNVNVMMKLDFDDLNRADSKTVVDYDLEVFDKGLLHGSTYNGRAYGYSPSYGLIFDYENNKISRTELEEKLAALGTISNEKQIEDKLLRSAIRHNHTLSLSGGNEAFAYFLSGSYTGENSVYKDGSENSTFNILSKNSYSVTSRVKVRADINAVYGKENLGYNVESEIRSIQPYQLLVDEEGNRVKDYAKFNVVKNQDLMEQGYKDYGFNILDEVDLANNKTSKFSLRTKLGLDVTILEGLQMNMDYQYERIHSKNKNLRDEESYYVRDLLNYMTNVENGELVNHLPMGNILDMTTTDLTAHALKVGGVLNRTFGKKGEHYVNVVGGFELRKRTSESSNYRRLGYNDELLTYQLFDEQTLAKNGIYGWNGWHRYYADSYNSFSYRDNREVSYYGSAVYTYDARYTLSGTFRVDESNLFGAAKKYRRNPLWSVGMSWNVHNEDFFHSNVINRLTTRVTYGLTGNFDRSGSSTPLLTVRRNFNSAIGAYYARVSNAPNPKLRWERTKTLNLGVEAELFHCLALSLEYYDKRSYDLLGNIQLDPTLGFDGEYINGANMWNKGIEAQLNAKVLERQDFQWFVNFVFGYNKNKITNNAILDSNPAYNLTHGLTEFVAGHPREALWSYRWAGLDENGNPLTYDADGNKTDVAVAESVECNGTYRPKYSGSFSTDFKYKSLTLMFSFIYNFGHVFRVAYPTMDAGSAAKGSTANLSAFVGKRWMKPGDEAITDIPSIRTKDYRSNDRASLAVYSSNSVRKGDFIRLREITLNYELPKQLVKKSPFARVSLTAQANTVWMWTKNKEGFDPEVVEPVRGTLGLSEAPSFTFGLKVEF</sequence>
<keyword evidence="6 7" id="KW-0998">Cell outer membrane</keyword>
<dbReference type="InterPro" id="IPR012910">
    <property type="entry name" value="Plug_dom"/>
</dbReference>
<protein>
    <submittedName>
        <fullName evidence="9">SusC/RagA family TonB-linked outer membrane protein</fullName>
    </submittedName>
</protein>
<dbReference type="PROSITE" id="PS52016">
    <property type="entry name" value="TONB_DEPENDENT_REC_3"/>
    <property type="match status" value="1"/>
</dbReference>
<dbReference type="OrthoDB" id="9768177at2"/>
<dbReference type="Gene3D" id="2.60.40.1120">
    <property type="entry name" value="Carboxypeptidase-like, regulatory domain"/>
    <property type="match status" value="1"/>
</dbReference>
<dbReference type="Proteomes" id="UP000270673">
    <property type="component" value="Chromosome"/>
</dbReference>
<keyword evidence="5 7" id="KW-0472">Membrane</keyword>
<keyword evidence="4 7" id="KW-0812">Transmembrane</keyword>
<dbReference type="InterPro" id="IPR023996">
    <property type="entry name" value="TonB-dep_OMP_SusC/RagA"/>
</dbReference>
<dbReference type="InterPro" id="IPR036942">
    <property type="entry name" value="Beta-barrel_TonB_sf"/>
</dbReference>
<dbReference type="AlphaFoldDB" id="A0A3Q9IQE5"/>
<proteinExistence type="inferred from homology"/>
<evidence type="ECO:0000256" key="5">
    <source>
        <dbReference type="ARBA" id="ARBA00023136"/>
    </source>
</evidence>
<dbReference type="SUPFAM" id="SSF49464">
    <property type="entry name" value="Carboxypeptidase regulatory domain-like"/>
    <property type="match status" value="1"/>
</dbReference>
<dbReference type="Gene3D" id="2.170.130.10">
    <property type="entry name" value="TonB-dependent receptor, plug domain"/>
    <property type="match status" value="1"/>
</dbReference>
<dbReference type="EMBL" id="CP032819">
    <property type="protein sequence ID" value="AZS29654.1"/>
    <property type="molecule type" value="Genomic_DNA"/>
</dbReference>
<keyword evidence="3 7" id="KW-1134">Transmembrane beta strand</keyword>
<dbReference type="SMART" id="SM00965">
    <property type="entry name" value="STN"/>
    <property type="match status" value="1"/>
</dbReference>
<organism evidence="9 10">
    <name type="scientific">Butyricimonas faecalis</name>
    <dbReference type="NCBI Taxonomy" id="2093856"/>
    <lineage>
        <taxon>Bacteria</taxon>
        <taxon>Pseudomonadati</taxon>
        <taxon>Bacteroidota</taxon>
        <taxon>Bacteroidia</taxon>
        <taxon>Bacteroidales</taxon>
        <taxon>Odoribacteraceae</taxon>
        <taxon>Butyricimonas</taxon>
    </lineage>
</organism>
<dbReference type="Gene3D" id="2.40.170.20">
    <property type="entry name" value="TonB-dependent receptor, beta-barrel domain"/>
    <property type="match status" value="1"/>
</dbReference>
<evidence type="ECO:0000256" key="4">
    <source>
        <dbReference type="ARBA" id="ARBA00022692"/>
    </source>
</evidence>
<dbReference type="InterPro" id="IPR023997">
    <property type="entry name" value="TonB-dep_OMP_SusC/RagA_CS"/>
</dbReference>
<dbReference type="Gene3D" id="3.55.50.30">
    <property type="match status" value="1"/>
</dbReference>
<evidence type="ECO:0000256" key="6">
    <source>
        <dbReference type="ARBA" id="ARBA00023237"/>
    </source>
</evidence>
<accession>A0A3Q9IQE5</accession>
<dbReference type="InterPro" id="IPR037066">
    <property type="entry name" value="Plug_dom_sf"/>
</dbReference>
<feature type="domain" description="Secretin/TonB short N-terminal" evidence="8">
    <location>
        <begin position="69"/>
        <end position="119"/>
    </location>
</feature>
<name>A0A3Q9IQE5_9BACT</name>
<comment type="similarity">
    <text evidence="7">Belongs to the TonB-dependent receptor family.</text>
</comment>
<gene>
    <name evidence="9" type="ORF">D8S85_08910</name>
</gene>
<dbReference type="Pfam" id="PF13715">
    <property type="entry name" value="CarbopepD_reg_2"/>
    <property type="match status" value="1"/>
</dbReference>
<reference evidence="9 10" key="1">
    <citation type="submission" date="2018-10" db="EMBL/GenBank/DDBJ databases">
        <title>Butyricimonas faecalis sp. nov., isolated from human faeces and emended description of the genus Butyricimonas.</title>
        <authorList>
            <person name="Le Roy T."/>
            <person name="Van der Smissen P."/>
            <person name="Paquot A."/>
            <person name="Delzenne N."/>
            <person name="Muccioli G."/>
            <person name="Collet J.-F."/>
            <person name="Cani P.D."/>
        </authorList>
    </citation>
    <scope>NUCLEOTIDE SEQUENCE [LARGE SCALE GENOMIC DNA]</scope>
    <source>
        <strain evidence="9 10">H184</strain>
    </source>
</reference>
<keyword evidence="10" id="KW-1185">Reference proteome</keyword>
<evidence type="ECO:0000256" key="3">
    <source>
        <dbReference type="ARBA" id="ARBA00022452"/>
    </source>
</evidence>
<evidence type="ECO:0000256" key="7">
    <source>
        <dbReference type="PROSITE-ProRule" id="PRU01360"/>
    </source>
</evidence>
<dbReference type="Pfam" id="PF07715">
    <property type="entry name" value="Plug"/>
    <property type="match status" value="1"/>
</dbReference>
<comment type="subcellular location">
    <subcellularLocation>
        <location evidence="1 7">Cell outer membrane</location>
        <topology evidence="1 7">Multi-pass membrane protein</topology>
    </subcellularLocation>
</comment>
<dbReference type="SUPFAM" id="SSF56935">
    <property type="entry name" value="Porins"/>
    <property type="match status" value="1"/>
</dbReference>
<dbReference type="InterPro" id="IPR011662">
    <property type="entry name" value="Secretin/TonB_short_N"/>
</dbReference>
<dbReference type="KEGG" id="buy:D8S85_08910"/>